<protein>
    <submittedName>
        <fullName evidence="1">Uncharacterized protein</fullName>
    </submittedName>
</protein>
<organism evidence="1">
    <name type="scientific">marine metagenome</name>
    <dbReference type="NCBI Taxonomy" id="408172"/>
    <lineage>
        <taxon>unclassified sequences</taxon>
        <taxon>metagenomes</taxon>
        <taxon>ecological metagenomes</taxon>
    </lineage>
</organism>
<sequence length="650" mass="72477">MRLSKILVATVLLTSCTQKKMEHMVVNDAVAPKQTYDGLHGYIESRSSTTPKAYRYGASFYSSVWSLIEQPIAGFQIGLPGTWFIPNNLDNTVTPLCPVGTIARDNWPERRPTYGDVFQTMEGGLGYWAGNIFHYGPPKYSMNATPDCYNNQIASPGWTFFRSSSPLPDNLLGIAQLSNRMLIPPDGLTFKGQPHGELVGYGYIALPLTEARSDPQPTGNQNWTLFLNTSNFKGPLAYYLPETWSRISHDYTFDHGRGLDARPIRSGMAGSMEINTVPQFQSRDALGILYSKIPQLQFPIDGQNRTVLVRDVTFYSKQALFNDVESWRNGGDAPSGAISEGSLYRPSIRTRPVTYRQNGITIIGINERATPSVFSGNVFGLQWSSPGENGFAKFPQYFKHQGNSRVAVDADDVPSETLLHDKEFRKPASTPSPYSVGPLQGSWSNPGPIVNTYEAMLTDCSKVTYRWYRFIDQPVFQQYDWTDEEKNSLQAIVEKIHTSWSIDQKYLPEPSEGILASFDPALLVTPPIGLEVGYVPVVVAQEKSTTDACLPQEQPVINNLKIESFLGSYKRLPVENNWHSVNVVLEGSKLWWRNAANVKWGLSFSNGVLQTEGDCPYGVSTLGIVLAQDSKGDYLSEVTGLIFKNELYQR</sequence>
<reference evidence="1" key="1">
    <citation type="submission" date="2018-05" db="EMBL/GenBank/DDBJ databases">
        <authorList>
            <person name="Lanie J.A."/>
            <person name="Ng W.-L."/>
            <person name="Kazmierczak K.M."/>
            <person name="Andrzejewski T.M."/>
            <person name="Davidsen T.M."/>
            <person name="Wayne K.J."/>
            <person name="Tettelin H."/>
            <person name="Glass J.I."/>
            <person name="Rusch D."/>
            <person name="Podicherti R."/>
            <person name="Tsui H.-C.T."/>
            <person name="Winkler M.E."/>
        </authorList>
    </citation>
    <scope>NUCLEOTIDE SEQUENCE</scope>
</reference>
<dbReference type="AlphaFoldDB" id="A0A381ZCQ1"/>
<name>A0A381ZCQ1_9ZZZZ</name>
<dbReference type="EMBL" id="UINC01020683">
    <property type="protein sequence ID" value="SVA86622.1"/>
    <property type="molecule type" value="Genomic_DNA"/>
</dbReference>
<accession>A0A381ZCQ1</accession>
<dbReference type="PROSITE" id="PS51257">
    <property type="entry name" value="PROKAR_LIPOPROTEIN"/>
    <property type="match status" value="1"/>
</dbReference>
<proteinExistence type="predicted"/>
<gene>
    <name evidence="1" type="ORF">METZ01_LOCUS139476</name>
</gene>
<evidence type="ECO:0000313" key="1">
    <source>
        <dbReference type="EMBL" id="SVA86622.1"/>
    </source>
</evidence>